<organism evidence="1 2">
    <name type="scientific">Gordonia araii NBRC 100433</name>
    <dbReference type="NCBI Taxonomy" id="1073574"/>
    <lineage>
        <taxon>Bacteria</taxon>
        <taxon>Bacillati</taxon>
        <taxon>Actinomycetota</taxon>
        <taxon>Actinomycetes</taxon>
        <taxon>Mycobacteriales</taxon>
        <taxon>Gordoniaceae</taxon>
        <taxon>Gordonia</taxon>
    </lineage>
</organism>
<sequence length="98" mass="10262">MAPGPFQISADEVGKIVRTLADESTNVQHISYSGFGEAKGDASAVAAALKSLEQPAARATTSIAMRMDNMSTSLEKFNAQTVESDGASAAAFDRLKPR</sequence>
<dbReference type="RefSeq" id="WP_007322969.1">
    <property type="nucleotide sequence ID" value="NZ_BAEE01000063.1"/>
</dbReference>
<proteinExistence type="predicted"/>
<dbReference type="AlphaFoldDB" id="G7H4W9"/>
<name>G7H4W9_9ACTN</name>
<dbReference type="Proteomes" id="UP000035088">
    <property type="component" value="Unassembled WGS sequence"/>
</dbReference>
<evidence type="ECO:0008006" key="3">
    <source>
        <dbReference type="Google" id="ProtNLM"/>
    </source>
</evidence>
<accession>G7H4W9</accession>
<protein>
    <recommendedName>
        <fullName evidence="3">ESAT-6-like protein</fullName>
    </recommendedName>
</protein>
<keyword evidence="2" id="KW-1185">Reference proteome</keyword>
<reference evidence="1 2" key="1">
    <citation type="submission" date="2011-11" db="EMBL/GenBank/DDBJ databases">
        <title>Whole genome shotgun sequence of Gordonia araii NBRC 100433.</title>
        <authorList>
            <person name="Yoshida Y."/>
            <person name="Hosoyama A."/>
            <person name="Tsuchikane K."/>
            <person name="Katsumata H."/>
            <person name="Yamazaki S."/>
            <person name="Fujita N."/>
        </authorList>
    </citation>
    <scope>NUCLEOTIDE SEQUENCE [LARGE SCALE GENOMIC DNA]</scope>
    <source>
        <strain evidence="1 2">NBRC 100433</strain>
    </source>
</reference>
<evidence type="ECO:0000313" key="2">
    <source>
        <dbReference type="Proteomes" id="UP000035088"/>
    </source>
</evidence>
<evidence type="ECO:0000313" key="1">
    <source>
        <dbReference type="EMBL" id="GAB10894.1"/>
    </source>
</evidence>
<comment type="caution">
    <text evidence="1">The sequence shown here is derived from an EMBL/GenBank/DDBJ whole genome shotgun (WGS) entry which is preliminary data.</text>
</comment>
<gene>
    <name evidence="1" type="ORF">GOARA_063_00930</name>
</gene>
<dbReference type="EMBL" id="BAEE01000063">
    <property type="protein sequence ID" value="GAB10894.1"/>
    <property type="molecule type" value="Genomic_DNA"/>
</dbReference>
<dbReference type="STRING" id="1073574.GOARA_063_00930"/>